<dbReference type="SMART" id="SM00866">
    <property type="entry name" value="UTRA"/>
    <property type="match status" value="1"/>
</dbReference>
<dbReference type="Proteomes" id="UP000319374">
    <property type="component" value="Chromosome"/>
</dbReference>
<evidence type="ECO:0000256" key="2">
    <source>
        <dbReference type="ARBA" id="ARBA00023125"/>
    </source>
</evidence>
<evidence type="ECO:0000256" key="1">
    <source>
        <dbReference type="ARBA" id="ARBA00023015"/>
    </source>
</evidence>
<evidence type="ECO:0000259" key="4">
    <source>
        <dbReference type="PROSITE" id="PS50949"/>
    </source>
</evidence>
<feature type="domain" description="HTH gntR-type" evidence="4">
    <location>
        <begin position="11"/>
        <end position="79"/>
    </location>
</feature>
<dbReference type="Pfam" id="PF00392">
    <property type="entry name" value="GntR"/>
    <property type="match status" value="1"/>
</dbReference>
<dbReference type="KEGG" id="ada:A5CPEGH6_21000"/>
<dbReference type="Pfam" id="PF07702">
    <property type="entry name" value="UTRA"/>
    <property type="match status" value="1"/>
</dbReference>
<keyword evidence="2" id="KW-0238">DNA-binding</keyword>
<protein>
    <submittedName>
        <fullName evidence="5">Transcriptional regulator</fullName>
    </submittedName>
</protein>
<organism evidence="5 6">
    <name type="scientific">Alistipes dispar</name>
    <dbReference type="NCBI Taxonomy" id="2585119"/>
    <lineage>
        <taxon>Bacteria</taxon>
        <taxon>Pseudomonadati</taxon>
        <taxon>Bacteroidota</taxon>
        <taxon>Bacteroidia</taxon>
        <taxon>Bacteroidales</taxon>
        <taxon>Rikenellaceae</taxon>
        <taxon>Alistipes</taxon>
    </lineage>
</organism>
<dbReference type="AlphaFoldDB" id="A0A4Y1X362"/>
<dbReference type="SUPFAM" id="SSF64288">
    <property type="entry name" value="Chorismate lyase-like"/>
    <property type="match status" value="1"/>
</dbReference>
<evidence type="ECO:0000256" key="3">
    <source>
        <dbReference type="ARBA" id="ARBA00023163"/>
    </source>
</evidence>
<dbReference type="PRINTS" id="PR00035">
    <property type="entry name" value="HTHGNTR"/>
</dbReference>
<gene>
    <name evidence="5" type="ORF">A5CPEGH6_21000</name>
</gene>
<evidence type="ECO:0000313" key="6">
    <source>
        <dbReference type="Proteomes" id="UP000319374"/>
    </source>
</evidence>
<dbReference type="PANTHER" id="PTHR44846:SF1">
    <property type="entry name" value="MANNOSYL-D-GLYCERATE TRANSPORT_METABOLISM SYSTEM REPRESSOR MNGR-RELATED"/>
    <property type="match status" value="1"/>
</dbReference>
<dbReference type="CDD" id="cd07377">
    <property type="entry name" value="WHTH_GntR"/>
    <property type="match status" value="1"/>
</dbReference>
<name>A0A4Y1X362_9BACT</name>
<reference evidence="6" key="1">
    <citation type="submission" date="2019-06" db="EMBL/GenBank/DDBJ databases">
        <title>Alistipes onderdonkii subsp. vulgaris subsp. nov., Alistipes dispar sp. nov. and Alistipes communis sp. nov., isolated from human faeces, and creation of Alistipes onderdonkii subsp. onderdonkii subsp. nov.</title>
        <authorList>
            <person name="Sakamoto M."/>
            <person name="Ikeyama N."/>
            <person name="Ogata Y."/>
            <person name="Suda W."/>
            <person name="Iino T."/>
            <person name="Hattori M."/>
            <person name="Ohkuma M."/>
        </authorList>
    </citation>
    <scope>NUCLEOTIDE SEQUENCE [LARGE SCALE GENOMIC DNA]</scope>
    <source>
        <strain evidence="6">5CPEGH6</strain>
    </source>
</reference>
<dbReference type="InterPro" id="IPR050679">
    <property type="entry name" value="Bact_HTH_transcr_reg"/>
</dbReference>
<dbReference type="Gene3D" id="3.40.1410.10">
    <property type="entry name" value="Chorismate lyase-like"/>
    <property type="match status" value="1"/>
</dbReference>
<dbReference type="PANTHER" id="PTHR44846">
    <property type="entry name" value="MANNOSYL-D-GLYCERATE TRANSPORT/METABOLISM SYSTEM REPRESSOR MNGR-RELATED"/>
    <property type="match status" value="1"/>
</dbReference>
<dbReference type="SMART" id="SM00345">
    <property type="entry name" value="HTH_GNTR"/>
    <property type="match status" value="1"/>
</dbReference>
<dbReference type="EMBL" id="AP019736">
    <property type="protein sequence ID" value="BBL07462.1"/>
    <property type="molecule type" value="Genomic_DNA"/>
</dbReference>
<proteinExistence type="predicted"/>
<dbReference type="InterPro" id="IPR028978">
    <property type="entry name" value="Chorismate_lyase_/UTRA_dom_sf"/>
</dbReference>
<dbReference type="Gene3D" id="1.10.10.10">
    <property type="entry name" value="Winged helix-like DNA-binding domain superfamily/Winged helix DNA-binding domain"/>
    <property type="match status" value="1"/>
</dbReference>
<keyword evidence="6" id="KW-1185">Reference proteome</keyword>
<accession>A0A4Y1X362</accession>
<dbReference type="PROSITE" id="PS50949">
    <property type="entry name" value="HTH_GNTR"/>
    <property type="match status" value="1"/>
</dbReference>
<dbReference type="InterPro" id="IPR036390">
    <property type="entry name" value="WH_DNA-bd_sf"/>
</dbReference>
<sequence length="243" mass="27855">MNAQIDFSSKTPYHVQAEHILRQMINTEKYRSGAILPNEVELAQELKISRNTLRQAINRLVNEGLLIRKKGVGTTVNTLGRASSNARNWMSFSQEMKALGITIKNYELHICWEQAAPEVTRFFRVASDMRMLRMSRVRGSEQAPIVYFYSYFNPAIGMTGEEDFTQPLYTMLEQRYGVIVHKSVEEVSAMLADEELAAKLGIRVGDPILRRKRLVLDATGFPVEFNVGYYRADSFTYRIEAEK</sequence>
<dbReference type="SUPFAM" id="SSF46785">
    <property type="entry name" value="Winged helix' DNA-binding domain"/>
    <property type="match status" value="1"/>
</dbReference>
<dbReference type="GO" id="GO:0045892">
    <property type="term" value="P:negative regulation of DNA-templated transcription"/>
    <property type="evidence" value="ECO:0007669"/>
    <property type="project" value="TreeGrafter"/>
</dbReference>
<dbReference type="InterPro" id="IPR036388">
    <property type="entry name" value="WH-like_DNA-bd_sf"/>
</dbReference>
<dbReference type="InterPro" id="IPR000524">
    <property type="entry name" value="Tscrpt_reg_HTH_GntR"/>
</dbReference>
<keyword evidence="3" id="KW-0804">Transcription</keyword>
<dbReference type="GeneID" id="98674087"/>
<dbReference type="OrthoDB" id="9815017at2"/>
<keyword evidence="1" id="KW-0805">Transcription regulation</keyword>
<dbReference type="GO" id="GO:0003677">
    <property type="term" value="F:DNA binding"/>
    <property type="evidence" value="ECO:0007669"/>
    <property type="project" value="UniProtKB-KW"/>
</dbReference>
<dbReference type="GO" id="GO:0003700">
    <property type="term" value="F:DNA-binding transcription factor activity"/>
    <property type="evidence" value="ECO:0007669"/>
    <property type="project" value="InterPro"/>
</dbReference>
<evidence type="ECO:0000313" key="5">
    <source>
        <dbReference type="EMBL" id="BBL07462.1"/>
    </source>
</evidence>
<dbReference type="InterPro" id="IPR011663">
    <property type="entry name" value="UTRA"/>
</dbReference>
<dbReference type="RefSeq" id="WP_141429633.1">
    <property type="nucleotide sequence ID" value="NZ_AP019736.1"/>
</dbReference>